<dbReference type="InterPro" id="IPR017532">
    <property type="entry name" value="Hydrolase-2_PEP"/>
</dbReference>
<gene>
    <name evidence="1" type="ORF">SAMN05421721_10147</name>
</gene>
<proteinExistence type="predicted"/>
<keyword evidence="1" id="KW-0378">Hydrolase</keyword>
<dbReference type="GO" id="GO:0016787">
    <property type="term" value="F:hydrolase activity"/>
    <property type="evidence" value="ECO:0007669"/>
    <property type="project" value="UniProtKB-KW"/>
</dbReference>
<dbReference type="Gene3D" id="3.40.50.1820">
    <property type="entry name" value="alpha/beta hydrolase"/>
    <property type="match status" value="1"/>
</dbReference>
<protein>
    <submittedName>
        <fullName evidence="1">Exosortase A system-associated hydrolase 2</fullName>
    </submittedName>
</protein>
<dbReference type="RefSeq" id="WP_090483199.1">
    <property type="nucleotide sequence ID" value="NZ_FOUO01000001.1"/>
</dbReference>
<organism evidence="1 2">
    <name type="scientific">Ectothiorhodospira mobilis</name>
    <dbReference type="NCBI Taxonomy" id="195064"/>
    <lineage>
        <taxon>Bacteria</taxon>
        <taxon>Pseudomonadati</taxon>
        <taxon>Pseudomonadota</taxon>
        <taxon>Gammaproteobacteria</taxon>
        <taxon>Chromatiales</taxon>
        <taxon>Ectothiorhodospiraceae</taxon>
        <taxon>Ectothiorhodospira</taxon>
    </lineage>
</organism>
<dbReference type="OrthoDB" id="249225at2"/>
<reference evidence="1 2" key="1">
    <citation type="submission" date="2016-10" db="EMBL/GenBank/DDBJ databases">
        <authorList>
            <person name="de Groot N.N."/>
        </authorList>
    </citation>
    <scope>NUCLEOTIDE SEQUENCE [LARGE SCALE GENOMIC DNA]</scope>
    <source>
        <strain evidence="1 2">DSM 4180</strain>
    </source>
</reference>
<evidence type="ECO:0000313" key="2">
    <source>
        <dbReference type="Proteomes" id="UP000199556"/>
    </source>
</evidence>
<sequence length="271" mass="29130">MDVGFIQGGRGALFRVIHRPPAGTPARGSVLYVHPFLEEHNKSRRMAALQARRLAAGGWTVIQPDLFGCGDSDGDFEQARWSGWVEDLLTCVREVAKEGDHPLILWGLRGGCLLLADLLPHLPRPPGLTLLWQPVPRGEVLLNQILRLRLASGLLAGGPGEGTQALRQRLQAGETLEVAGYGLHPEWAAGLAAAALQPPPAGDVAWFEVAAGDEPALSPAATRQVEAWRTAGHGVTARAVPGEPFWATQEIREVPEMIEATTRCVQEVMGP</sequence>
<name>A0A1I4P859_ECTMO</name>
<dbReference type="Proteomes" id="UP000199556">
    <property type="component" value="Unassembled WGS sequence"/>
</dbReference>
<dbReference type="STRING" id="195064.SAMN05421721_10147"/>
<accession>A0A1I4P859</accession>
<evidence type="ECO:0000313" key="1">
    <source>
        <dbReference type="EMBL" id="SFM23727.1"/>
    </source>
</evidence>
<dbReference type="EMBL" id="FOUO01000001">
    <property type="protein sequence ID" value="SFM23727.1"/>
    <property type="molecule type" value="Genomic_DNA"/>
</dbReference>
<dbReference type="InterPro" id="IPR029058">
    <property type="entry name" value="AB_hydrolase_fold"/>
</dbReference>
<dbReference type="SUPFAM" id="SSF53474">
    <property type="entry name" value="alpha/beta-Hydrolases"/>
    <property type="match status" value="1"/>
</dbReference>
<keyword evidence="2" id="KW-1185">Reference proteome</keyword>
<dbReference type="AlphaFoldDB" id="A0A1I4P859"/>
<dbReference type="NCBIfam" id="TIGR03101">
    <property type="entry name" value="hydr2_PEP"/>
    <property type="match status" value="1"/>
</dbReference>